<protein>
    <recommendedName>
        <fullName evidence="4">Ankyrin repeat protein</fullName>
    </recommendedName>
</protein>
<keyword evidence="3" id="KW-1185">Reference proteome</keyword>
<dbReference type="EMBL" id="WSZM01000999">
    <property type="protein sequence ID" value="KAF4028652.1"/>
    <property type="molecule type" value="Genomic_DNA"/>
</dbReference>
<sequence>MKEVLQAGASHGHLNIVKFMVNHALEKKYTHVYGARNEPDALTHAILGQHNIIVEFLLQIVGEVSWNIAKPDDVAASRHDESLAEKLYGIYPGTVRTGDLLVKLARRGYDQALKYAYTSGHDNVESTNAAFMAAAKWGSIDVLKFLLSTSRISSEVFDAVLKEAAGSMI</sequence>
<gene>
    <name evidence="1" type="ORF">GN244_ATG19661</name>
    <name evidence="2" type="ORF">GN958_ATG11988</name>
</gene>
<comment type="caution">
    <text evidence="1">The sequence shown here is derived from an EMBL/GenBank/DDBJ whole genome shotgun (WGS) entry which is preliminary data.</text>
</comment>
<accession>A0A833S427</accession>
<organism evidence="1 3">
    <name type="scientific">Phytophthora infestans</name>
    <name type="common">Potato late blight agent</name>
    <name type="synonym">Botrytis infestans</name>
    <dbReference type="NCBI Taxonomy" id="4787"/>
    <lineage>
        <taxon>Eukaryota</taxon>
        <taxon>Sar</taxon>
        <taxon>Stramenopiles</taxon>
        <taxon>Oomycota</taxon>
        <taxon>Peronosporomycetes</taxon>
        <taxon>Peronosporales</taxon>
        <taxon>Peronosporaceae</taxon>
        <taxon>Phytophthora</taxon>
    </lineage>
</organism>
<dbReference type="EMBL" id="JAACNO010001630">
    <property type="protein sequence ID" value="KAF4138779.1"/>
    <property type="molecule type" value="Genomic_DNA"/>
</dbReference>
<evidence type="ECO:0000313" key="1">
    <source>
        <dbReference type="EMBL" id="KAF4028652.1"/>
    </source>
</evidence>
<dbReference type="AlphaFoldDB" id="A0A833S427"/>
<dbReference type="Gene3D" id="1.25.40.20">
    <property type="entry name" value="Ankyrin repeat-containing domain"/>
    <property type="match status" value="1"/>
</dbReference>
<evidence type="ECO:0000313" key="2">
    <source>
        <dbReference type="EMBL" id="KAF4138779.1"/>
    </source>
</evidence>
<evidence type="ECO:0008006" key="4">
    <source>
        <dbReference type="Google" id="ProtNLM"/>
    </source>
</evidence>
<proteinExistence type="predicted"/>
<dbReference type="SUPFAM" id="SSF48403">
    <property type="entry name" value="Ankyrin repeat"/>
    <property type="match status" value="1"/>
</dbReference>
<evidence type="ECO:0000313" key="3">
    <source>
        <dbReference type="Proteomes" id="UP000602510"/>
    </source>
</evidence>
<reference evidence="1" key="1">
    <citation type="submission" date="2020-04" db="EMBL/GenBank/DDBJ databases">
        <title>Hybrid Assembly of Korean Phytophthora infestans isolates.</title>
        <authorList>
            <person name="Prokchorchik M."/>
            <person name="Lee Y."/>
            <person name="Seo J."/>
            <person name="Cho J.-H."/>
            <person name="Park Y.-E."/>
            <person name="Jang D.-C."/>
            <person name="Im J.-S."/>
            <person name="Choi J.-G."/>
            <person name="Park H.-J."/>
            <person name="Lee G.-B."/>
            <person name="Lee Y.-G."/>
            <person name="Hong S.-Y."/>
            <person name="Cho K."/>
            <person name="Sohn K.H."/>
        </authorList>
    </citation>
    <scope>NUCLEOTIDE SEQUENCE</scope>
    <source>
        <strain evidence="1">KR_1_A1</strain>
        <strain evidence="2">KR_2_A2</strain>
    </source>
</reference>
<dbReference type="InterPro" id="IPR036770">
    <property type="entry name" value="Ankyrin_rpt-contain_sf"/>
</dbReference>
<dbReference type="Proteomes" id="UP000602510">
    <property type="component" value="Unassembled WGS sequence"/>
</dbReference>
<name>A0A833S427_PHYIN</name>
<dbReference type="Proteomes" id="UP000704712">
    <property type="component" value="Unassembled WGS sequence"/>
</dbReference>